<dbReference type="InterPro" id="IPR016195">
    <property type="entry name" value="Pol/histidinol_Pase-like"/>
</dbReference>
<dbReference type="InterPro" id="IPR052018">
    <property type="entry name" value="PHP_domain"/>
</dbReference>
<evidence type="ECO:0000313" key="3">
    <source>
        <dbReference type="Proteomes" id="UP001235343"/>
    </source>
</evidence>
<dbReference type="PANTHER" id="PTHR42924:SF18">
    <property type="entry name" value="POLYMERASE_HISTIDINOL PHOSPHATASE N-TERMINAL DOMAIN-CONTAINING PROTEIN"/>
    <property type="match status" value="1"/>
</dbReference>
<keyword evidence="3" id="KW-1185">Reference proteome</keyword>
<dbReference type="SUPFAM" id="SSF89550">
    <property type="entry name" value="PHP domain-like"/>
    <property type="match status" value="1"/>
</dbReference>
<dbReference type="RefSeq" id="WP_285932412.1">
    <property type="nucleotide sequence ID" value="NZ_JASTZU010000037.1"/>
</dbReference>
<dbReference type="CDD" id="cd07432">
    <property type="entry name" value="PHP_HisPPase"/>
    <property type="match status" value="1"/>
</dbReference>
<dbReference type="Proteomes" id="UP001235343">
    <property type="component" value="Unassembled WGS sequence"/>
</dbReference>
<dbReference type="EMBL" id="JASTZU010000037">
    <property type="protein sequence ID" value="MDL4841195.1"/>
    <property type="molecule type" value="Genomic_DNA"/>
</dbReference>
<feature type="domain" description="PHP" evidence="1">
    <location>
        <begin position="4"/>
        <end position="144"/>
    </location>
</feature>
<gene>
    <name evidence="2" type="ORF">QQS35_12105</name>
</gene>
<evidence type="ECO:0000313" key="2">
    <source>
        <dbReference type="EMBL" id="MDL4841195.1"/>
    </source>
</evidence>
<dbReference type="InterPro" id="IPR004013">
    <property type="entry name" value="PHP_dom"/>
</dbReference>
<comment type="caution">
    <text evidence="2">The sequence shown here is derived from an EMBL/GenBank/DDBJ whole genome shotgun (WGS) entry which is preliminary data.</text>
</comment>
<protein>
    <submittedName>
        <fullName evidence="2">PHP domain-containing protein</fullName>
    </submittedName>
</protein>
<organism evidence="2 3">
    <name type="scientific">Aquibacillus rhizosphaerae</name>
    <dbReference type="NCBI Taxonomy" id="3051431"/>
    <lineage>
        <taxon>Bacteria</taxon>
        <taxon>Bacillati</taxon>
        <taxon>Bacillota</taxon>
        <taxon>Bacilli</taxon>
        <taxon>Bacillales</taxon>
        <taxon>Bacillaceae</taxon>
        <taxon>Aquibacillus</taxon>
    </lineage>
</organism>
<accession>A0ABT7L9E9</accession>
<dbReference type="PANTHER" id="PTHR42924">
    <property type="entry name" value="EXONUCLEASE"/>
    <property type="match status" value="1"/>
</dbReference>
<dbReference type="Pfam" id="PF02811">
    <property type="entry name" value="PHP"/>
    <property type="match status" value="1"/>
</dbReference>
<dbReference type="Gene3D" id="3.20.20.140">
    <property type="entry name" value="Metal-dependent hydrolases"/>
    <property type="match status" value="1"/>
</dbReference>
<proteinExistence type="predicted"/>
<sequence>MNIDFHSHVKISKKSKFMPEYFIEMMKEAKKSDLDALAMTEHFNTTRFQDIYDFLEAHYTYQNGYYNIDGLKLFPGIEVDIKEVGHILLIGSREDVLTIRNELSSNLKEENFISFNGLLDIAEEFNILKIGAHPFRESTPLFHLETDQLQRLDALDLNGKDLYAQGYESYSAKLTEFAQKVGLPIVGGSDTHQYLQYGSVINKLEKECETVDDLKICIHNSAYQVEVSPSLNIKVKSATLVKKLLKKLLIENKQSEMV</sequence>
<reference evidence="2 3" key="1">
    <citation type="submission" date="2023-06" db="EMBL/GenBank/DDBJ databases">
        <title>Aquibacillus rhizosphaerae LR5S19.</title>
        <authorList>
            <person name="Sun J.-Q."/>
        </authorList>
    </citation>
    <scope>NUCLEOTIDE SEQUENCE [LARGE SCALE GENOMIC DNA]</scope>
    <source>
        <strain evidence="2 3">LR5S19</strain>
    </source>
</reference>
<evidence type="ECO:0000259" key="1">
    <source>
        <dbReference type="Pfam" id="PF02811"/>
    </source>
</evidence>
<dbReference type="Pfam" id="PF13263">
    <property type="entry name" value="PHP_C"/>
    <property type="match status" value="1"/>
</dbReference>
<name>A0ABT7L9E9_9BACI</name>